<sequence>MSSIKPKCNLDVLTNLCNEHSPMAQAFIAETCITQAERVIKQDAESGKPDNWPEIISWNEWVNAARSVVDEFAKLNRSEPGGEHV</sequence>
<accession>A0ABX5D624</accession>
<dbReference type="EMBL" id="NWTN01000026">
    <property type="protein sequence ID" value="PRQ65125.1"/>
    <property type="molecule type" value="Genomic_DNA"/>
</dbReference>
<organism evidence="1 2">
    <name type="scientific">Vibrio mediterranei</name>
    <dbReference type="NCBI Taxonomy" id="689"/>
    <lineage>
        <taxon>Bacteria</taxon>
        <taxon>Pseudomonadati</taxon>
        <taxon>Pseudomonadota</taxon>
        <taxon>Gammaproteobacteria</taxon>
        <taxon>Vibrionales</taxon>
        <taxon>Vibrionaceae</taxon>
        <taxon>Vibrio</taxon>
    </lineage>
</organism>
<gene>
    <name evidence="1" type="ORF">COR51_23680</name>
</gene>
<dbReference type="RefSeq" id="WP_106008879.1">
    <property type="nucleotide sequence ID" value="NZ_JAKEUH010000225.1"/>
</dbReference>
<evidence type="ECO:0000313" key="2">
    <source>
        <dbReference type="Proteomes" id="UP000238163"/>
    </source>
</evidence>
<proteinExistence type="predicted"/>
<dbReference type="Proteomes" id="UP000238163">
    <property type="component" value="Unassembled WGS sequence"/>
</dbReference>
<keyword evidence="2" id="KW-1185">Reference proteome</keyword>
<protein>
    <submittedName>
        <fullName evidence="1">Uncharacterized protein</fullName>
    </submittedName>
</protein>
<comment type="caution">
    <text evidence="1">The sequence shown here is derived from an EMBL/GenBank/DDBJ whole genome shotgun (WGS) entry which is preliminary data.</text>
</comment>
<evidence type="ECO:0000313" key="1">
    <source>
        <dbReference type="EMBL" id="PRQ65125.1"/>
    </source>
</evidence>
<reference evidence="1 2" key="1">
    <citation type="submission" date="2018-03" db="EMBL/GenBank/DDBJ databases">
        <title>Genetic Diversity and Phenotypic Plasticity of AHL Mediated Quorum Sensing in Environmental Strains of Vibrio mediterranei.</title>
        <authorList>
            <person name="Lantoine F."/>
            <person name="Vouve F."/>
        </authorList>
    </citation>
    <scope>NUCLEOTIDE SEQUENCE [LARGE SCALE GENOMIC DNA]</scope>
    <source>
        <strain evidence="1 2">17LN0615E</strain>
    </source>
</reference>
<name>A0ABX5D624_9VIBR</name>